<keyword evidence="7" id="KW-0949">S-adenosyl-L-methionine</keyword>
<evidence type="ECO:0000256" key="1">
    <source>
        <dbReference type="ARBA" id="ARBA00001352"/>
    </source>
</evidence>
<dbReference type="InterPro" id="IPR022462">
    <property type="entry name" value="EpmB"/>
</dbReference>
<dbReference type="CDD" id="cd01335">
    <property type="entry name" value="Radical_SAM"/>
    <property type="match status" value="1"/>
</dbReference>
<evidence type="ECO:0000313" key="17">
    <source>
        <dbReference type="Proteomes" id="UP000316213"/>
    </source>
</evidence>
<protein>
    <recommendedName>
        <fullName evidence="5">L-lysine 2,3-aminomutase</fullName>
    </recommendedName>
    <alternativeName>
        <fullName evidence="13">EF-P post-translational modification enzyme B</fullName>
    </alternativeName>
</protein>
<dbReference type="InterPro" id="IPR003739">
    <property type="entry name" value="Lys_aminomutase/Glu_NH3_mut"/>
</dbReference>
<dbReference type="PROSITE" id="PS51918">
    <property type="entry name" value="RADICAL_SAM"/>
    <property type="match status" value="1"/>
</dbReference>
<keyword evidence="17" id="KW-1185">Reference proteome</keyword>
<dbReference type="PANTHER" id="PTHR30538:SF1">
    <property type="entry name" value="L-LYSINE 2,3-AMINOMUTASE"/>
    <property type="match status" value="1"/>
</dbReference>
<name>A0A5C6AXY1_9BACT</name>
<evidence type="ECO:0000256" key="4">
    <source>
        <dbReference type="ARBA" id="ARBA00008703"/>
    </source>
</evidence>
<dbReference type="NCBIfam" id="TIGR00238">
    <property type="entry name" value="KamA family radical SAM protein"/>
    <property type="match status" value="1"/>
</dbReference>
<evidence type="ECO:0000256" key="3">
    <source>
        <dbReference type="ARBA" id="ARBA00001966"/>
    </source>
</evidence>
<dbReference type="InterPro" id="IPR013785">
    <property type="entry name" value="Aldolase_TIM"/>
</dbReference>
<evidence type="ECO:0000256" key="9">
    <source>
        <dbReference type="ARBA" id="ARBA00022898"/>
    </source>
</evidence>
<evidence type="ECO:0000256" key="8">
    <source>
        <dbReference type="ARBA" id="ARBA00022723"/>
    </source>
</evidence>
<dbReference type="GO" id="GO:0016853">
    <property type="term" value="F:isomerase activity"/>
    <property type="evidence" value="ECO:0007669"/>
    <property type="project" value="UniProtKB-KW"/>
</dbReference>
<comment type="catalytic activity">
    <reaction evidence="1">
        <text>L-lysine = D-beta-lysine</text>
        <dbReference type="Rhea" id="RHEA:44148"/>
        <dbReference type="ChEBI" id="CHEBI:32551"/>
        <dbReference type="ChEBI" id="CHEBI:84138"/>
    </reaction>
</comment>
<dbReference type="GO" id="GO:0046872">
    <property type="term" value="F:metal ion binding"/>
    <property type="evidence" value="ECO:0007669"/>
    <property type="project" value="UniProtKB-KW"/>
</dbReference>
<dbReference type="GO" id="GO:0051539">
    <property type="term" value="F:4 iron, 4 sulfur cluster binding"/>
    <property type="evidence" value="ECO:0007669"/>
    <property type="project" value="UniProtKB-KW"/>
</dbReference>
<feature type="domain" description="Radical SAM core" evidence="15">
    <location>
        <begin position="154"/>
        <end position="366"/>
    </location>
</feature>
<gene>
    <name evidence="16" type="primary">epmB</name>
    <name evidence="16" type="ORF">Pla100_08820</name>
</gene>
<dbReference type="OrthoDB" id="9768064at2"/>
<comment type="cofactor">
    <cofactor evidence="3">
        <name>[4Fe-4S] cluster</name>
        <dbReference type="ChEBI" id="CHEBI:49883"/>
    </cofactor>
</comment>
<dbReference type="SUPFAM" id="SSF102114">
    <property type="entry name" value="Radical SAM enzymes"/>
    <property type="match status" value="1"/>
</dbReference>
<evidence type="ECO:0000256" key="11">
    <source>
        <dbReference type="ARBA" id="ARBA00023014"/>
    </source>
</evidence>
<keyword evidence="12 16" id="KW-0413">Isomerase</keyword>
<evidence type="ECO:0000256" key="13">
    <source>
        <dbReference type="ARBA" id="ARBA00030756"/>
    </source>
</evidence>
<keyword evidence="11" id="KW-0411">Iron-sulfur</keyword>
<evidence type="ECO:0000256" key="7">
    <source>
        <dbReference type="ARBA" id="ARBA00022691"/>
    </source>
</evidence>
<dbReference type="EMBL" id="SJPM01000001">
    <property type="protein sequence ID" value="TWU03946.1"/>
    <property type="molecule type" value="Genomic_DNA"/>
</dbReference>
<keyword evidence="10" id="KW-0408">Iron</keyword>
<dbReference type="Gene3D" id="3.20.20.70">
    <property type="entry name" value="Aldolase class I"/>
    <property type="match status" value="1"/>
</dbReference>
<dbReference type="SFLD" id="SFLDG01070">
    <property type="entry name" value="PLP-dependent"/>
    <property type="match status" value="1"/>
</dbReference>
<evidence type="ECO:0000313" key="16">
    <source>
        <dbReference type="EMBL" id="TWU03946.1"/>
    </source>
</evidence>
<evidence type="ECO:0000256" key="14">
    <source>
        <dbReference type="PIRSR" id="PIRSR603739-50"/>
    </source>
</evidence>
<organism evidence="16 17">
    <name type="scientific">Neorhodopirellula pilleata</name>
    <dbReference type="NCBI Taxonomy" id="2714738"/>
    <lineage>
        <taxon>Bacteria</taxon>
        <taxon>Pseudomonadati</taxon>
        <taxon>Planctomycetota</taxon>
        <taxon>Planctomycetia</taxon>
        <taxon>Pirellulales</taxon>
        <taxon>Pirellulaceae</taxon>
        <taxon>Neorhodopirellula</taxon>
    </lineage>
</organism>
<dbReference type="InterPro" id="IPR007197">
    <property type="entry name" value="rSAM"/>
</dbReference>
<evidence type="ECO:0000256" key="12">
    <source>
        <dbReference type="ARBA" id="ARBA00023235"/>
    </source>
</evidence>
<evidence type="ECO:0000256" key="6">
    <source>
        <dbReference type="ARBA" id="ARBA00022485"/>
    </source>
</evidence>
<dbReference type="SFLD" id="SFLDS00029">
    <property type="entry name" value="Radical_SAM"/>
    <property type="match status" value="1"/>
</dbReference>
<dbReference type="SFLD" id="SFLDF00314">
    <property type="entry name" value="L-lysine_2_3-aminomutase_(yjeK"/>
    <property type="match status" value="1"/>
</dbReference>
<accession>A0A5C6AXY1</accession>
<feature type="modified residue" description="N6-(pyridoxal phosphate)lysine" evidence="14">
    <location>
        <position position="380"/>
    </location>
</feature>
<keyword evidence="9 14" id="KW-0663">Pyridoxal phosphate</keyword>
<keyword evidence="8" id="KW-0479">Metal-binding</keyword>
<dbReference type="Proteomes" id="UP000316213">
    <property type="component" value="Unassembled WGS sequence"/>
</dbReference>
<evidence type="ECO:0000259" key="15">
    <source>
        <dbReference type="PROSITE" id="PS51918"/>
    </source>
</evidence>
<dbReference type="Pfam" id="PF04055">
    <property type="entry name" value="Radical_SAM"/>
    <property type="match status" value="1"/>
</dbReference>
<evidence type="ECO:0000256" key="10">
    <source>
        <dbReference type="ARBA" id="ARBA00023004"/>
    </source>
</evidence>
<keyword evidence="6" id="KW-0004">4Fe-4S</keyword>
<comment type="similarity">
    <text evidence="4">Belongs to the radical SAM superfamily. KamA family.</text>
</comment>
<evidence type="ECO:0000256" key="2">
    <source>
        <dbReference type="ARBA" id="ARBA00001933"/>
    </source>
</evidence>
<comment type="cofactor">
    <cofactor evidence="2 14">
        <name>pyridoxal 5'-phosphate</name>
        <dbReference type="ChEBI" id="CHEBI:597326"/>
    </cofactor>
</comment>
<dbReference type="InterPro" id="IPR058240">
    <property type="entry name" value="rSAM_sf"/>
</dbReference>
<reference evidence="16 17" key="1">
    <citation type="submission" date="2019-02" db="EMBL/GenBank/DDBJ databases">
        <title>Deep-cultivation of Planctomycetes and their phenomic and genomic characterization uncovers novel biology.</title>
        <authorList>
            <person name="Wiegand S."/>
            <person name="Jogler M."/>
            <person name="Boedeker C."/>
            <person name="Pinto D."/>
            <person name="Vollmers J."/>
            <person name="Rivas-Marin E."/>
            <person name="Kohn T."/>
            <person name="Peeters S.H."/>
            <person name="Heuer A."/>
            <person name="Rast P."/>
            <person name="Oberbeckmann S."/>
            <person name="Bunk B."/>
            <person name="Jeske O."/>
            <person name="Meyerdierks A."/>
            <person name="Storesund J.E."/>
            <person name="Kallscheuer N."/>
            <person name="Luecker S."/>
            <person name="Lage O.M."/>
            <person name="Pohl T."/>
            <person name="Merkel B.J."/>
            <person name="Hornburger P."/>
            <person name="Mueller R.-W."/>
            <person name="Bruemmer F."/>
            <person name="Labrenz M."/>
            <person name="Spormann A.M."/>
            <person name="Op Den Camp H."/>
            <person name="Overmann J."/>
            <person name="Amann R."/>
            <person name="Jetten M.S.M."/>
            <person name="Mascher T."/>
            <person name="Medema M.H."/>
            <person name="Devos D.P."/>
            <person name="Kaster A.-K."/>
            <person name="Ovreas L."/>
            <person name="Rohde M."/>
            <person name="Galperin M.Y."/>
            <person name="Jogler C."/>
        </authorList>
    </citation>
    <scope>NUCLEOTIDE SEQUENCE [LARGE SCALE GENOMIC DNA]</scope>
    <source>
        <strain evidence="16 17">Pla100</strain>
    </source>
</reference>
<dbReference type="PANTHER" id="PTHR30538">
    <property type="entry name" value="LYSINE 2,3-AMINOMUTASE-RELATED"/>
    <property type="match status" value="1"/>
</dbReference>
<sequence>MRRTSLTTRRHVVPPHCDKEIRRGQEIRRSDIGGEPAYADERAWLDSMKNAIRSAGLLRECLGLPLEQTGELVPGEVSSTTETCSNTNASIAAADYGFPIFVTREFVSRMRPGDPNDPLLRQVLPVSDEAAVVDGFGSDPVGDLHANVAPGVLHKYHGRALVVTTGACGIHCRYCFRREFPYAAAGSRGQAFEPSLQYLREHDDIEEVILSGGDPLTMTDAAIDSLVERIEGIDHVTRLRIHTRMPIVVPSRVTLGLIERLRSSRLNVWVVVHVNHASEIDTPTQAALERFVDAGIPTLNQSVLLAGVNDDAATLERLSRRLMECRVMPYYLHQLDRVTGAAHFEVSPERGRELIAELETRLPGFAVPRYVAELAGRASKTRI</sequence>
<dbReference type="AlphaFoldDB" id="A0A5C6AXY1"/>
<dbReference type="NCBIfam" id="TIGR03821">
    <property type="entry name" value="EFP_modif_epmB"/>
    <property type="match status" value="1"/>
</dbReference>
<comment type="caution">
    <text evidence="16">The sequence shown here is derived from an EMBL/GenBank/DDBJ whole genome shotgun (WGS) entry which is preliminary data.</text>
</comment>
<evidence type="ECO:0000256" key="5">
    <source>
        <dbReference type="ARBA" id="ARBA00022363"/>
    </source>
</evidence>
<proteinExistence type="inferred from homology"/>